<feature type="compositionally biased region" description="Polar residues" evidence="1">
    <location>
        <begin position="88"/>
        <end position="98"/>
    </location>
</feature>
<keyword evidence="2" id="KW-1133">Transmembrane helix</keyword>
<dbReference type="Proteomes" id="UP000435304">
    <property type="component" value="Unassembled WGS sequence"/>
</dbReference>
<feature type="transmembrane region" description="Helical" evidence="2">
    <location>
        <begin position="52"/>
        <end position="71"/>
    </location>
</feature>
<feature type="compositionally biased region" description="Pro residues" evidence="1">
    <location>
        <begin position="103"/>
        <end position="115"/>
    </location>
</feature>
<keyword evidence="2" id="KW-0472">Membrane</keyword>
<feature type="region of interest" description="Disordered" evidence="1">
    <location>
        <begin position="76"/>
        <end position="154"/>
    </location>
</feature>
<keyword evidence="5" id="KW-1185">Reference proteome</keyword>
<feature type="region of interest" description="Disordered" evidence="1">
    <location>
        <begin position="25"/>
        <end position="46"/>
    </location>
</feature>
<proteinExistence type="predicted"/>
<evidence type="ECO:0000313" key="5">
    <source>
        <dbReference type="Proteomes" id="UP000435304"/>
    </source>
</evidence>
<organism evidence="4 5">
    <name type="scientific">Auraticoccus cholistanensis</name>
    <dbReference type="NCBI Taxonomy" id="2656650"/>
    <lineage>
        <taxon>Bacteria</taxon>
        <taxon>Bacillati</taxon>
        <taxon>Actinomycetota</taxon>
        <taxon>Actinomycetes</taxon>
        <taxon>Propionibacteriales</taxon>
        <taxon>Propionibacteriaceae</taxon>
        <taxon>Auraticoccus</taxon>
    </lineage>
</organism>
<sequence length="303" mass="31572">MSSAGWYPDPSGRPGYRWWDGRSWTAQTTSAPGGPPAGGGGPAGGRRGGRGWLLAAVAVLVVLGLVGAFALRLAGSGRDRADPGPRPTASSTASYWDETSSPTPTPTPTPTPRSPTPSASGGTPSEGGLVSCPFGDPYVRQDHPADGRVHGGGLSYQPVPGWDDYAGSGYTWAYDVTGQYDSVTPGWIASTVVGALSVADGFEEPEQSALDMMECLASSDYYATFTGREDVRSEPITIDGHRGWWLRAEITVDEREVEGDVADVVVVDNGDGESLSFFSSCAPIGDAGRIALIDAARESLRVG</sequence>
<feature type="domain" description="DUF2510" evidence="3">
    <location>
        <begin position="4"/>
        <end position="37"/>
    </location>
</feature>
<evidence type="ECO:0000256" key="1">
    <source>
        <dbReference type="SAM" id="MobiDB-lite"/>
    </source>
</evidence>
<gene>
    <name evidence="4" type="ORF">GC722_15420</name>
</gene>
<dbReference type="InterPro" id="IPR018929">
    <property type="entry name" value="DUF2510"/>
</dbReference>
<feature type="compositionally biased region" description="Gly residues" evidence="1">
    <location>
        <begin position="36"/>
        <end position="46"/>
    </location>
</feature>
<dbReference type="EMBL" id="WPCU01000010">
    <property type="protein sequence ID" value="MVA77400.1"/>
    <property type="molecule type" value="Genomic_DNA"/>
</dbReference>
<accession>A0A6A9V1L0</accession>
<dbReference type="AlphaFoldDB" id="A0A6A9V1L0"/>
<evidence type="ECO:0000259" key="3">
    <source>
        <dbReference type="Pfam" id="PF10708"/>
    </source>
</evidence>
<protein>
    <submittedName>
        <fullName evidence="4">DUF2510 domain-containing protein</fullName>
    </submittedName>
</protein>
<dbReference type="Pfam" id="PF10708">
    <property type="entry name" value="DUF2510"/>
    <property type="match status" value="1"/>
</dbReference>
<evidence type="ECO:0000313" key="4">
    <source>
        <dbReference type="EMBL" id="MVA77400.1"/>
    </source>
</evidence>
<comment type="caution">
    <text evidence="4">The sequence shown here is derived from an EMBL/GenBank/DDBJ whole genome shotgun (WGS) entry which is preliminary data.</text>
</comment>
<name>A0A6A9V1L0_9ACTN</name>
<reference evidence="4 5" key="1">
    <citation type="submission" date="2019-12" db="EMBL/GenBank/DDBJ databases">
        <title>Auraticoccus cholistani sp. nov., an actinomycete isolated from soil of Cholistan desert.</title>
        <authorList>
            <person name="Cheema M.T."/>
        </authorList>
    </citation>
    <scope>NUCLEOTIDE SEQUENCE [LARGE SCALE GENOMIC DNA]</scope>
    <source>
        <strain evidence="4 5">F435</strain>
    </source>
</reference>
<keyword evidence="2" id="KW-0812">Transmembrane</keyword>
<dbReference type="RefSeq" id="WP_156611585.1">
    <property type="nucleotide sequence ID" value="NZ_WPCU01000010.1"/>
</dbReference>
<evidence type="ECO:0000256" key="2">
    <source>
        <dbReference type="SAM" id="Phobius"/>
    </source>
</evidence>
<feature type="compositionally biased region" description="Basic and acidic residues" evidence="1">
    <location>
        <begin position="139"/>
        <end position="149"/>
    </location>
</feature>